<evidence type="ECO:0000256" key="1">
    <source>
        <dbReference type="ARBA" id="ARBA00022598"/>
    </source>
</evidence>
<protein>
    <submittedName>
        <fullName evidence="8">Methionine--tRNA ligase</fullName>
    </submittedName>
</protein>
<dbReference type="PANTHER" id="PTHR43326">
    <property type="entry name" value="METHIONYL-TRNA SYNTHETASE"/>
    <property type="match status" value="1"/>
</dbReference>
<keyword evidence="3 6" id="KW-0067">ATP-binding</keyword>
<dbReference type="GO" id="GO:0004825">
    <property type="term" value="F:methionine-tRNA ligase activity"/>
    <property type="evidence" value="ECO:0007669"/>
    <property type="project" value="InterPro"/>
</dbReference>
<sequence>MEKFYVTTAIDYVNGAPHLGHALEKIQADVIARYQRMFGEKDVYFLTGTDEHGIKIVQSAEEAGRKVEDFVDLNVEKFKKLCADLNISYSDFIRTSDKKRHWPVARSIWKKMEEEGDIYKSKYKGFYCVGCEAFITEKDLINGKCPYHESLEPELIEEENYFFKLSKYAAEIRKKIETDELLILPEARKNEVLEILKDVKDISCSRPAEKVCNWGVPVPGDESQIMYVWIEALTNYLQPKDFWPADTHVIGKDILRFHAVVWPAMLLSVGLELPKKIFAHGFVLSGGKRMSKSSGNVIDPFELIEEYGADALRYYLLR</sequence>
<evidence type="ECO:0000313" key="9">
    <source>
        <dbReference type="Proteomes" id="UP000230353"/>
    </source>
</evidence>
<dbReference type="InterPro" id="IPR014729">
    <property type="entry name" value="Rossmann-like_a/b/a_fold"/>
</dbReference>
<dbReference type="AlphaFoldDB" id="A0A2H0WM38"/>
<evidence type="ECO:0000256" key="4">
    <source>
        <dbReference type="ARBA" id="ARBA00022917"/>
    </source>
</evidence>
<dbReference type="Pfam" id="PF09334">
    <property type="entry name" value="tRNA-synt_1g"/>
    <property type="match status" value="2"/>
</dbReference>
<dbReference type="Proteomes" id="UP000230353">
    <property type="component" value="Unassembled WGS sequence"/>
</dbReference>
<dbReference type="EMBL" id="PEZL01000005">
    <property type="protein sequence ID" value="PIS13721.1"/>
    <property type="molecule type" value="Genomic_DNA"/>
</dbReference>
<dbReference type="FunFam" id="2.170.220.10:FF:000003">
    <property type="entry name" value="Methionine--tRNA ligase"/>
    <property type="match status" value="1"/>
</dbReference>
<evidence type="ECO:0000256" key="2">
    <source>
        <dbReference type="ARBA" id="ARBA00022741"/>
    </source>
</evidence>
<feature type="domain" description="Methionyl/Leucyl tRNA synthetase" evidence="7">
    <location>
        <begin position="152"/>
        <end position="317"/>
    </location>
</feature>
<comment type="caution">
    <text evidence="8">The sequence shown here is derived from an EMBL/GenBank/DDBJ whole genome shotgun (WGS) entry which is preliminary data.</text>
</comment>
<name>A0A2H0WM38_9BACT</name>
<dbReference type="GO" id="GO:0005524">
    <property type="term" value="F:ATP binding"/>
    <property type="evidence" value="ECO:0007669"/>
    <property type="project" value="UniProtKB-KW"/>
</dbReference>
<evidence type="ECO:0000313" key="8">
    <source>
        <dbReference type="EMBL" id="PIS13721.1"/>
    </source>
</evidence>
<organism evidence="8 9">
    <name type="scientific">Candidatus Tagabacteria bacterium CG09_land_8_20_14_0_10_41_14</name>
    <dbReference type="NCBI Taxonomy" id="1975021"/>
    <lineage>
        <taxon>Bacteria</taxon>
        <taxon>Candidatus Tagaibacteriota</taxon>
    </lineage>
</organism>
<keyword evidence="1 6" id="KW-0436">Ligase</keyword>
<evidence type="ECO:0000256" key="6">
    <source>
        <dbReference type="RuleBase" id="RU363039"/>
    </source>
</evidence>
<proteinExistence type="inferred from homology"/>
<dbReference type="InterPro" id="IPR033911">
    <property type="entry name" value="MetRS_core"/>
</dbReference>
<feature type="non-terminal residue" evidence="8">
    <location>
        <position position="318"/>
    </location>
</feature>
<keyword evidence="4 6" id="KW-0648">Protein biosynthesis</keyword>
<dbReference type="InterPro" id="IPR015413">
    <property type="entry name" value="Methionyl/Leucyl_tRNA_Synth"/>
</dbReference>
<feature type="domain" description="Methionyl/Leucyl tRNA synthetase" evidence="7">
    <location>
        <begin position="4"/>
        <end position="149"/>
    </location>
</feature>
<dbReference type="Gene3D" id="3.40.50.620">
    <property type="entry name" value="HUPs"/>
    <property type="match status" value="1"/>
</dbReference>
<dbReference type="InterPro" id="IPR023457">
    <property type="entry name" value="Met-tRNA_synth_2"/>
</dbReference>
<keyword evidence="2 6" id="KW-0547">Nucleotide-binding</keyword>
<dbReference type="SUPFAM" id="SSF52374">
    <property type="entry name" value="Nucleotidylyl transferase"/>
    <property type="match status" value="1"/>
</dbReference>
<dbReference type="CDD" id="cd00814">
    <property type="entry name" value="MetRS_core"/>
    <property type="match status" value="1"/>
</dbReference>
<keyword evidence="5 6" id="KW-0030">Aminoacyl-tRNA synthetase</keyword>
<dbReference type="Gene3D" id="2.170.220.10">
    <property type="match status" value="1"/>
</dbReference>
<reference evidence="9" key="1">
    <citation type="submission" date="2017-09" db="EMBL/GenBank/DDBJ databases">
        <title>Depth-based differentiation of microbial function through sediment-hosted aquifers and enrichment of novel symbionts in the deep terrestrial subsurface.</title>
        <authorList>
            <person name="Probst A.J."/>
            <person name="Ladd B."/>
            <person name="Jarett J.K."/>
            <person name="Geller-Mcgrath D.E."/>
            <person name="Sieber C.M.K."/>
            <person name="Emerson J.B."/>
            <person name="Anantharaman K."/>
            <person name="Thomas B.C."/>
            <person name="Malmstrom R."/>
            <person name="Stieglmeier M."/>
            <person name="Klingl A."/>
            <person name="Woyke T."/>
            <person name="Ryan C.M."/>
            <person name="Banfield J.F."/>
        </authorList>
    </citation>
    <scope>NUCLEOTIDE SEQUENCE [LARGE SCALE GENOMIC DNA]</scope>
</reference>
<comment type="similarity">
    <text evidence="6">Belongs to the class-I aminoacyl-tRNA synthetase family.</text>
</comment>
<evidence type="ECO:0000259" key="7">
    <source>
        <dbReference type="Pfam" id="PF09334"/>
    </source>
</evidence>
<dbReference type="GO" id="GO:0006431">
    <property type="term" value="P:methionyl-tRNA aminoacylation"/>
    <property type="evidence" value="ECO:0007669"/>
    <property type="project" value="InterPro"/>
</dbReference>
<evidence type="ECO:0000256" key="3">
    <source>
        <dbReference type="ARBA" id="ARBA00022840"/>
    </source>
</evidence>
<dbReference type="PRINTS" id="PR01041">
    <property type="entry name" value="TRNASYNTHMET"/>
</dbReference>
<accession>A0A2H0WM38</accession>
<gene>
    <name evidence="8" type="ORF">COT67_00410</name>
</gene>
<dbReference type="PANTHER" id="PTHR43326:SF1">
    <property type="entry name" value="METHIONINE--TRNA LIGASE, MITOCHONDRIAL"/>
    <property type="match status" value="1"/>
</dbReference>
<evidence type="ECO:0000256" key="5">
    <source>
        <dbReference type="ARBA" id="ARBA00023146"/>
    </source>
</evidence>